<dbReference type="OrthoDB" id="9554047at2"/>
<accession>A0A553H378</accession>
<reference evidence="1 2" key="1">
    <citation type="submission" date="2019-07" db="EMBL/GenBank/DDBJ databases">
        <title>Pseudomonas mangiferae sp. nov., isolated from bark of mango tree in Thailand.</title>
        <authorList>
            <person name="Srisuk N."/>
            <person name="Anurat P."/>
        </authorList>
    </citation>
    <scope>NUCLEOTIDE SEQUENCE [LARGE SCALE GENOMIC DNA]</scope>
    <source>
        <strain evidence="1 2">DMKU_BBB3-04</strain>
    </source>
</reference>
<dbReference type="AlphaFoldDB" id="A0A553H378"/>
<dbReference type="EMBL" id="VJOY01000002">
    <property type="protein sequence ID" value="TRX76203.1"/>
    <property type="molecule type" value="Genomic_DNA"/>
</dbReference>
<proteinExistence type="predicted"/>
<protein>
    <submittedName>
        <fullName evidence="1">Uncharacterized protein</fullName>
    </submittedName>
</protein>
<sequence length="60" mass="6695">MTQAKKTITKEEILDQLKKEGVTDLNQFADFLIKKVHRDGDPSQPIVASAIVYGHGFVSH</sequence>
<keyword evidence="2" id="KW-1185">Reference proteome</keyword>
<gene>
    <name evidence="1" type="ORF">FM069_03170</name>
</gene>
<name>A0A553H378_9PSED</name>
<comment type="caution">
    <text evidence="1">The sequence shown here is derived from an EMBL/GenBank/DDBJ whole genome shotgun (WGS) entry which is preliminary data.</text>
</comment>
<organism evidence="1 2">
    <name type="scientific">Pseudomonas mangiferae</name>
    <dbReference type="NCBI Taxonomy" id="2593654"/>
    <lineage>
        <taxon>Bacteria</taxon>
        <taxon>Pseudomonadati</taxon>
        <taxon>Pseudomonadota</taxon>
        <taxon>Gammaproteobacteria</taxon>
        <taxon>Pseudomonadales</taxon>
        <taxon>Pseudomonadaceae</taxon>
        <taxon>Pseudomonas</taxon>
    </lineage>
</organism>
<evidence type="ECO:0000313" key="2">
    <source>
        <dbReference type="Proteomes" id="UP000315235"/>
    </source>
</evidence>
<evidence type="ECO:0000313" key="1">
    <source>
        <dbReference type="EMBL" id="TRX76203.1"/>
    </source>
</evidence>
<dbReference type="Proteomes" id="UP000315235">
    <property type="component" value="Unassembled WGS sequence"/>
</dbReference>
<dbReference type="RefSeq" id="WP_143486831.1">
    <property type="nucleotide sequence ID" value="NZ_VJOY01000002.1"/>
</dbReference>